<dbReference type="PIRSF" id="PIRSF007663">
    <property type="entry name" value="UCP007663"/>
    <property type="match status" value="1"/>
</dbReference>
<feature type="domain" description="Alpha fucosidase A-like C-terminal" evidence="3">
    <location>
        <begin position="769"/>
        <end position="831"/>
    </location>
</feature>
<sequence length="848" mass="93469">MGKGNAGAGRSLTSPASLSHQPRGHGQNEQDLQPKLKTNGMDISDQYAAKLTNFPLREENLIHHIALYNCATTITTMAQALWYDTPATKWQQGLPLGNGRIGAVVLSDVNTETWSFNDVTFWSGHSEPSPRVFGGKAARHNLQALYLENDYVGGKALAEKFLEPPKHNYGTNLTVAQISLQFSHQTDAKPSIFKRQLNLDDAISTTQYTLASHSYHRETFISYPQQVLISKISSDSPQGLSFTLFISSDNPEFKVTTTGDTIEFNAHALENIHSDGKCGVEGRGTIKISVSGGSLQSNNGKLEVKNASSAVVFVTFNTNFRQEDDSWRGLSLKQINEAESLSYNQLREDHIKDHQALYRRMSIDLGKSDNATLPTDKRQAKFNKASNFDDPGLFALYFQYARYLTISGTRATSPLPLHLQGIWNDAEANKMNWSCDYHLDINTQMNYWPTEASNLTDCNIPLMEYVEELARAGQTTAEQFYGSPGWVAHVFSNAWGFTDPGWETGWGLNVTGGLWIATHMMEHYEYTLDQKFLVGQAVPVLKAAAEFFLDYMTIQPGTGYLVTGPSVSPENSFFTGNSKDGEQHLSLGPTLDIVLIRDLFDFLIKTASQSGLDSEFTSQVKDARSKLPPLKIGKRGQLQEWLEDYEEAQPDHRHLSHTMALCRSAQITARHTPSLAEAVGVTLANRQARADLEDIEFTAALFGANYARLNDAEAARKQIGHLIGELSFENLLSYSKPGIAGAETNIFVIDGNLGGGAVIGEMLLRSAGDGEIDLLPALPTLWESGSVTGLRAKGNLEVDLEWKDGGLTVARLKAFSPGSVTLYYMDAKANVSFKADDVLRFNSSLEIL</sequence>
<proteinExistence type="predicted"/>
<dbReference type="InterPro" id="IPR049053">
    <property type="entry name" value="AFCA-like_C"/>
</dbReference>
<organism evidence="5 6">
    <name type="scientific">Scytalidium lignicola</name>
    <name type="common">Hyphomycete</name>
    <dbReference type="NCBI Taxonomy" id="5539"/>
    <lineage>
        <taxon>Eukaryota</taxon>
        <taxon>Fungi</taxon>
        <taxon>Dikarya</taxon>
        <taxon>Ascomycota</taxon>
        <taxon>Pezizomycotina</taxon>
        <taxon>Leotiomycetes</taxon>
        <taxon>Leotiomycetes incertae sedis</taxon>
        <taxon>Scytalidium</taxon>
    </lineage>
</organism>
<comment type="caution">
    <text evidence="5">The sequence shown here is derived from an EMBL/GenBank/DDBJ whole genome shotgun (WGS) entry which is preliminary data.</text>
</comment>
<dbReference type="InterPro" id="IPR054363">
    <property type="entry name" value="GH95_cat"/>
</dbReference>
<evidence type="ECO:0000259" key="4">
    <source>
        <dbReference type="Pfam" id="PF22124"/>
    </source>
</evidence>
<dbReference type="InterPro" id="IPR008928">
    <property type="entry name" value="6-hairpin_glycosidase_sf"/>
</dbReference>
<gene>
    <name evidence="5" type="ORF">B7463_g6484</name>
</gene>
<evidence type="ECO:0000256" key="1">
    <source>
        <dbReference type="SAM" id="MobiDB-lite"/>
    </source>
</evidence>
<feature type="domain" description="Glycosyl hydrolase family 95 catalytic" evidence="4">
    <location>
        <begin position="342"/>
        <end position="763"/>
    </location>
</feature>
<dbReference type="PANTHER" id="PTHR31084:SF0">
    <property type="entry name" value="ALPHA-L-FUCOSIDASE 2"/>
    <property type="match status" value="1"/>
</dbReference>
<dbReference type="Gene3D" id="1.50.10.10">
    <property type="match status" value="1"/>
</dbReference>
<dbReference type="Proteomes" id="UP000258309">
    <property type="component" value="Unassembled WGS sequence"/>
</dbReference>
<feature type="region of interest" description="Disordered" evidence="1">
    <location>
        <begin position="1"/>
        <end position="37"/>
    </location>
</feature>
<name>A0A3E2H8W6_SCYLI</name>
<dbReference type="Pfam" id="PF21307">
    <property type="entry name" value="Glyco_hydro_95_C"/>
    <property type="match status" value="1"/>
</dbReference>
<dbReference type="Pfam" id="PF22124">
    <property type="entry name" value="Glyco_hydro_95_cat"/>
    <property type="match status" value="1"/>
</dbReference>
<keyword evidence="6" id="KW-1185">Reference proteome</keyword>
<dbReference type="GO" id="GO:0005975">
    <property type="term" value="P:carbohydrate metabolic process"/>
    <property type="evidence" value="ECO:0007669"/>
    <property type="project" value="InterPro"/>
</dbReference>
<dbReference type="Pfam" id="PF14498">
    <property type="entry name" value="Glyco_hyd_65N_2"/>
    <property type="match status" value="1"/>
</dbReference>
<dbReference type="InterPro" id="IPR016518">
    <property type="entry name" value="Alpha-L-fucosidase"/>
</dbReference>
<accession>A0A3E2H8W6</accession>
<dbReference type="InterPro" id="IPR012341">
    <property type="entry name" value="6hp_glycosidase-like_sf"/>
</dbReference>
<evidence type="ECO:0000313" key="6">
    <source>
        <dbReference type="Proteomes" id="UP000258309"/>
    </source>
</evidence>
<feature type="non-terminal residue" evidence="5">
    <location>
        <position position="1"/>
    </location>
</feature>
<feature type="non-terminal residue" evidence="5">
    <location>
        <position position="848"/>
    </location>
</feature>
<dbReference type="OMA" id="HLSHTMA"/>
<dbReference type="OrthoDB" id="2848340at2759"/>
<dbReference type="EMBL" id="NCSJ02000115">
    <property type="protein sequence ID" value="RFU29876.1"/>
    <property type="molecule type" value="Genomic_DNA"/>
</dbReference>
<dbReference type="PANTHER" id="PTHR31084">
    <property type="entry name" value="ALPHA-L-FUCOSIDASE 2"/>
    <property type="match status" value="1"/>
</dbReference>
<reference evidence="5 6" key="1">
    <citation type="submission" date="2018-05" db="EMBL/GenBank/DDBJ databases">
        <title>Draft genome sequence of Scytalidium lignicola DSM 105466, a ubiquitous saprotrophic fungus.</title>
        <authorList>
            <person name="Buettner E."/>
            <person name="Gebauer A.M."/>
            <person name="Hofrichter M."/>
            <person name="Liers C."/>
            <person name="Kellner H."/>
        </authorList>
    </citation>
    <scope>NUCLEOTIDE SEQUENCE [LARGE SCALE GENOMIC DNA]</scope>
    <source>
        <strain evidence="5 6">DSM 105466</strain>
    </source>
</reference>
<evidence type="ECO:0000259" key="2">
    <source>
        <dbReference type="Pfam" id="PF14498"/>
    </source>
</evidence>
<dbReference type="InterPro" id="IPR027414">
    <property type="entry name" value="GH95_N_dom"/>
</dbReference>
<protein>
    <submittedName>
        <fullName evidence="5">Uncharacterized protein</fullName>
    </submittedName>
</protein>
<feature type="compositionally biased region" description="Polar residues" evidence="1">
    <location>
        <begin position="11"/>
        <end position="20"/>
    </location>
</feature>
<feature type="domain" description="Glycosyl hydrolase family 95 N-terminal" evidence="2">
    <location>
        <begin position="81"/>
        <end position="322"/>
    </location>
</feature>
<dbReference type="SUPFAM" id="SSF48208">
    <property type="entry name" value="Six-hairpin glycosidases"/>
    <property type="match status" value="1"/>
</dbReference>
<dbReference type="AlphaFoldDB" id="A0A3E2H8W6"/>
<dbReference type="GO" id="GO:0004560">
    <property type="term" value="F:alpha-L-fucosidase activity"/>
    <property type="evidence" value="ECO:0007669"/>
    <property type="project" value="InterPro"/>
</dbReference>
<evidence type="ECO:0000259" key="3">
    <source>
        <dbReference type="Pfam" id="PF21307"/>
    </source>
</evidence>
<evidence type="ECO:0000313" key="5">
    <source>
        <dbReference type="EMBL" id="RFU29876.1"/>
    </source>
</evidence>